<evidence type="ECO:0000313" key="3">
    <source>
        <dbReference type="Proteomes" id="UP000007151"/>
    </source>
</evidence>
<dbReference type="eggNOG" id="ENOG502TC4T">
    <property type="taxonomic scope" value="Eukaryota"/>
</dbReference>
<proteinExistence type="predicted"/>
<evidence type="ECO:0000313" key="2">
    <source>
        <dbReference type="EMBL" id="OWR51151.1"/>
    </source>
</evidence>
<reference evidence="2 3" key="1">
    <citation type="journal article" date="2011" name="Cell">
        <title>The monarch butterfly genome yields insights into long-distance migration.</title>
        <authorList>
            <person name="Zhan S."/>
            <person name="Merlin C."/>
            <person name="Boore J.L."/>
            <person name="Reppert S.M."/>
        </authorList>
    </citation>
    <scope>NUCLEOTIDE SEQUENCE [LARGE SCALE GENOMIC DNA]</scope>
    <source>
        <strain evidence="2">F-2</strain>
    </source>
</reference>
<protein>
    <submittedName>
        <fullName evidence="2">Uncharacterized protein</fullName>
    </submittedName>
</protein>
<evidence type="ECO:0000256" key="1">
    <source>
        <dbReference type="SAM" id="MobiDB-lite"/>
    </source>
</evidence>
<feature type="compositionally biased region" description="Polar residues" evidence="1">
    <location>
        <begin position="254"/>
        <end position="282"/>
    </location>
</feature>
<dbReference type="InParanoid" id="A0A212FBM9"/>
<sequence>MEKKRRKERKNVKTKKTALTTDSCNCRKELFSDNIPFVTDRRSRVTVVGQVGLNHEDQYVLKCAATVNDKPIEANVTTNDFYEFTRFERNYNGNQGRFSSSKPVHNLDRSENLRQQRISNQSTQVNFNNFNQQSRKKDQSDQCYWSLPTTPTSLDTEAGDNVLKECKSPLVIISVYPRQDTAIDNDAVKVIRHTSPKRKEVPNIMRSNFRQKFREPSPEKTIGPKLPKMESKFSRSRSSSPKNKNESKKEFLNKSETSAKNYNSFKKGNPQQSRTPKSNTINKLQDRSVCQCNDKSLETEILDQNKMKMLAGRSKDREQVKKALVNSFLRNVNGMDRYDRKSKVFAPKDDASKVTINIDGDKERYDVLLEHTNYDSGVSIKKTIKTPQMDSSEEATKPGMRANEVVGKNEYKQFTKRSQNLRPETNVSNQIRVTEKPVNKTQDVINSTPPATLQAREEESFIREVLVNRNADAIHNFGLQNDESFIKHRPKIDTNMSRKDDDTTSQNVVLSKNIQIFLQVDQFRRQKSILLTQKQYEKVKKIVERKISKKLSIEKSKRSNIKTYNVVSVGEIKVKPKLKAPLLIDRGIQTVEDEIKKRDNCATNKYKTENEKPKIKEVYGGINKISEGAMFKDIPHTRRNALRQAVSSVEIRYAQVKYKKCIAMSSSSTRFNKDVMQSIQAKNVQRHNNSILTIFKGHKRSVTPNLGTSAYSLYSDETDYSHKTNKPPHCDGDYKSKKPFLQRLISCIIMRSNETSNIKDIVRKETMPTLNSSDSYHLSTSLALLDMNSSLYDTSASFYSNHTILPVNKMKKGFFSSVREFLRRS</sequence>
<feature type="compositionally biased region" description="Basic and acidic residues" evidence="1">
    <location>
        <begin position="243"/>
        <end position="253"/>
    </location>
</feature>
<dbReference type="AlphaFoldDB" id="A0A212FBM9"/>
<gene>
    <name evidence="2" type="ORF">KGM_206956</name>
</gene>
<accession>A0A212FBM9</accession>
<dbReference type="EMBL" id="AGBW02009293">
    <property type="protein sequence ID" value="OWR51151.1"/>
    <property type="molecule type" value="Genomic_DNA"/>
</dbReference>
<dbReference type="Proteomes" id="UP000007151">
    <property type="component" value="Unassembled WGS sequence"/>
</dbReference>
<comment type="caution">
    <text evidence="2">The sequence shown here is derived from an EMBL/GenBank/DDBJ whole genome shotgun (WGS) entry which is preliminary data.</text>
</comment>
<name>A0A212FBM9_DANPL</name>
<feature type="region of interest" description="Disordered" evidence="1">
    <location>
        <begin position="198"/>
        <end position="282"/>
    </location>
</feature>
<dbReference type="STRING" id="278856.A0A212FBM9"/>
<keyword evidence="3" id="KW-1185">Reference proteome</keyword>
<organism evidence="2 3">
    <name type="scientific">Danaus plexippus plexippus</name>
    <dbReference type="NCBI Taxonomy" id="278856"/>
    <lineage>
        <taxon>Eukaryota</taxon>
        <taxon>Metazoa</taxon>
        <taxon>Ecdysozoa</taxon>
        <taxon>Arthropoda</taxon>
        <taxon>Hexapoda</taxon>
        <taxon>Insecta</taxon>
        <taxon>Pterygota</taxon>
        <taxon>Neoptera</taxon>
        <taxon>Endopterygota</taxon>
        <taxon>Lepidoptera</taxon>
        <taxon>Glossata</taxon>
        <taxon>Ditrysia</taxon>
        <taxon>Papilionoidea</taxon>
        <taxon>Nymphalidae</taxon>
        <taxon>Danainae</taxon>
        <taxon>Danaini</taxon>
        <taxon>Danaina</taxon>
        <taxon>Danaus</taxon>
        <taxon>Danaus</taxon>
    </lineage>
</organism>
<dbReference type="KEGG" id="dpl:KGM_206956"/>